<dbReference type="Gene3D" id="3.40.50.12710">
    <property type="match status" value="1"/>
</dbReference>
<dbReference type="InterPro" id="IPR003788">
    <property type="entry name" value="NDUFAF7"/>
</dbReference>
<keyword evidence="2" id="KW-0808">Transferase</keyword>
<dbReference type="SUPFAM" id="SSF53335">
    <property type="entry name" value="S-adenosyl-L-methionine-dependent methyltransferases"/>
    <property type="match status" value="1"/>
</dbReference>
<evidence type="ECO:0000256" key="2">
    <source>
        <dbReference type="ARBA" id="ARBA00022679"/>
    </source>
</evidence>
<name>A0ABR8MPS8_9BACL</name>
<dbReference type="EMBL" id="JACXZA010000001">
    <property type="protein sequence ID" value="MBD3917997.1"/>
    <property type="molecule type" value="Genomic_DNA"/>
</dbReference>
<evidence type="ECO:0000313" key="4">
    <source>
        <dbReference type="Proteomes" id="UP000609346"/>
    </source>
</evidence>
<dbReference type="PANTHER" id="PTHR12049:SF7">
    <property type="entry name" value="PROTEIN ARGININE METHYLTRANSFERASE NDUFAF7, MITOCHONDRIAL"/>
    <property type="match status" value="1"/>
</dbReference>
<dbReference type="Pfam" id="PF02636">
    <property type="entry name" value="Methyltransf_28"/>
    <property type="match status" value="1"/>
</dbReference>
<evidence type="ECO:0000313" key="3">
    <source>
        <dbReference type="EMBL" id="MBD3917997.1"/>
    </source>
</evidence>
<protein>
    <submittedName>
        <fullName evidence="3">SAM-dependent methyltransferase</fullName>
    </submittedName>
</protein>
<accession>A0ABR8MPS8</accession>
<reference evidence="3 4" key="1">
    <citation type="submission" date="2020-09" db="EMBL/GenBank/DDBJ databases">
        <title>Paenibacillus sp. strain PR3 16S rRNA gene Genome sequencing and assembly.</title>
        <authorList>
            <person name="Kim J."/>
        </authorList>
    </citation>
    <scope>NUCLEOTIDE SEQUENCE [LARGE SCALE GENOMIC DNA]</scope>
    <source>
        <strain evidence="3 4">PR3</strain>
    </source>
</reference>
<keyword evidence="1 3" id="KW-0489">Methyltransferase</keyword>
<comment type="caution">
    <text evidence="3">The sequence shown here is derived from an EMBL/GenBank/DDBJ whole genome shotgun (WGS) entry which is preliminary data.</text>
</comment>
<dbReference type="GO" id="GO:0032259">
    <property type="term" value="P:methylation"/>
    <property type="evidence" value="ECO:0007669"/>
    <property type="project" value="UniProtKB-KW"/>
</dbReference>
<evidence type="ECO:0000256" key="1">
    <source>
        <dbReference type="ARBA" id="ARBA00022603"/>
    </source>
</evidence>
<keyword evidence="4" id="KW-1185">Reference proteome</keyword>
<dbReference type="PANTHER" id="PTHR12049">
    <property type="entry name" value="PROTEIN ARGININE METHYLTRANSFERASE NDUFAF7, MITOCHONDRIAL"/>
    <property type="match status" value="1"/>
</dbReference>
<organism evidence="3 4">
    <name type="scientific">Paenibacillus terricola</name>
    <dbReference type="NCBI Taxonomy" id="2763503"/>
    <lineage>
        <taxon>Bacteria</taxon>
        <taxon>Bacillati</taxon>
        <taxon>Bacillota</taxon>
        <taxon>Bacilli</taxon>
        <taxon>Bacillales</taxon>
        <taxon>Paenibacillaceae</taxon>
        <taxon>Paenibacillus</taxon>
    </lineage>
</organism>
<proteinExistence type="predicted"/>
<dbReference type="InterPro" id="IPR038375">
    <property type="entry name" value="NDUFAF7_sf"/>
</dbReference>
<sequence length="406" mass="45455">MDMLKHRLINRIAETIDSEGLHARTAEGEACKAITFSRYMELCLYDEQEGYYRSGNVRTGREGDFYTSGAIGGIMGHMLARYIQRAAAGNKGESVIVEWGAGTGAMTAQMLGAWVEEHSEWLRQVDYKVVDDHPAHLQAARHRIETLHQNASGVEINSVSYSSSEEAIETLGTIAENRHFIIAANELIDAMPVHRVVKRGGMLMELGVSLSEREDGIRFQWAHMPLSSNVIARSIEADGIPMVEGQETEVNLAAEHWLAMIGGIVRSGMLILIDYGHRAEEYRAAYRMYGTLLCYKQHLAHDDPFISPGGQDITAHVNFTALRRAAEQAGWTAAEETTQLQFLIDQGILDLLRSHQDRDPFSETAKRNRAIRQLLLSDGMSETFKIIILTKGDFRIERIQKQPESV</sequence>
<dbReference type="RefSeq" id="WP_224753250.1">
    <property type="nucleotide sequence ID" value="NZ_JACXZA010000001.1"/>
</dbReference>
<dbReference type="GO" id="GO:0008168">
    <property type="term" value="F:methyltransferase activity"/>
    <property type="evidence" value="ECO:0007669"/>
    <property type="project" value="UniProtKB-KW"/>
</dbReference>
<gene>
    <name evidence="3" type="ORF">H8B09_04465</name>
</gene>
<dbReference type="Proteomes" id="UP000609346">
    <property type="component" value="Unassembled WGS sequence"/>
</dbReference>
<dbReference type="InterPro" id="IPR029063">
    <property type="entry name" value="SAM-dependent_MTases_sf"/>
</dbReference>